<dbReference type="AlphaFoldDB" id="A0AAN9TH00"/>
<accession>A0AAN9TH00</accession>
<evidence type="ECO:0000256" key="5">
    <source>
        <dbReference type="SAM" id="MobiDB-lite"/>
    </source>
</evidence>
<dbReference type="InterPro" id="IPR017996">
    <property type="entry name" value="MRJP/yellow-related"/>
</dbReference>
<dbReference type="EMBL" id="JBBCAQ010000037">
    <property type="protein sequence ID" value="KAK7573397.1"/>
    <property type="molecule type" value="Genomic_DNA"/>
</dbReference>
<gene>
    <name evidence="7" type="ORF">V9T40_010588</name>
</gene>
<comment type="caution">
    <text evidence="7">The sequence shown here is derived from an EMBL/GenBank/DDBJ whole genome shotgun (WGS) entry which is preliminary data.</text>
</comment>
<name>A0AAN9TH00_9HEMI</name>
<evidence type="ECO:0000313" key="8">
    <source>
        <dbReference type="Proteomes" id="UP001367676"/>
    </source>
</evidence>
<sequence>MLSFPFRLLLVSTLFFLSHQTVDDATVHVLQSWKFVDFLYPSEEARSVARQQRQYTPEHVVILDSDWYFSPDTAQKRIFVTTPNFRSGIPATLSEVTRERNGDGPLLRPFPSWDSASQTTCEGPVSVYRIHIDRCGLLWALDTGRVETFTNPRRACRPKLVIYDLKNNDRIIARYEFPDGPVNDRSNLASIAIESYQNDCRDSVAYIADPNTYGLVVFNLTEKSSYRVNHNFFHPFPHKGTITINEVSFDLMDGIIGLTLSPPTDNPRKLFFHSLASVRESWVPTTVLRNRTLIENASLARSEFFISEDVREGQSIQEVMTDDGILIYSLLPKMAIACWNSAKPFKKENQHIIYQDSENLQFISGLKLKDNKYLLITTSRLQNYINGDLHNEDVKYRMIVIDDVEQLLQGTPCKRTPNGGKMLSAKHKQPPRHGRSF</sequence>
<keyword evidence="3" id="KW-0964">Secreted</keyword>
<proteinExistence type="inferred from homology"/>
<evidence type="ECO:0000256" key="3">
    <source>
        <dbReference type="ARBA" id="ARBA00022525"/>
    </source>
</evidence>
<feature type="region of interest" description="Disordered" evidence="5">
    <location>
        <begin position="411"/>
        <end position="437"/>
    </location>
</feature>
<dbReference type="Pfam" id="PF03022">
    <property type="entry name" value="MRJP"/>
    <property type="match status" value="1"/>
</dbReference>
<keyword evidence="4" id="KW-0325">Glycoprotein</keyword>
<protein>
    <submittedName>
        <fullName evidence="7">Uncharacterized protein</fullName>
    </submittedName>
</protein>
<reference evidence="7 8" key="1">
    <citation type="submission" date="2024-03" db="EMBL/GenBank/DDBJ databases">
        <title>Adaptation during the transition from Ophiocordyceps entomopathogen to insect associate is accompanied by gene loss and intensified selection.</title>
        <authorList>
            <person name="Ward C.M."/>
            <person name="Onetto C.A."/>
            <person name="Borneman A.R."/>
        </authorList>
    </citation>
    <scope>NUCLEOTIDE SEQUENCE [LARGE SCALE GENOMIC DNA]</scope>
    <source>
        <strain evidence="7">AWRI1</strain>
        <tissue evidence="7">Single Adult Female</tissue>
    </source>
</reference>
<feature type="compositionally biased region" description="Basic residues" evidence="5">
    <location>
        <begin position="424"/>
        <end position="437"/>
    </location>
</feature>
<evidence type="ECO:0000313" key="7">
    <source>
        <dbReference type="EMBL" id="KAK7573397.1"/>
    </source>
</evidence>
<keyword evidence="8" id="KW-1185">Reference proteome</keyword>
<feature type="signal peptide" evidence="6">
    <location>
        <begin position="1"/>
        <end position="24"/>
    </location>
</feature>
<dbReference type="PRINTS" id="PR01366">
    <property type="entry name" value="ROYALJELLY"/>
</dbReference>
<dbReference type="PANTHER" id="PTHR10009:SF7">
    <property type="entry name" value="GH10609P-RELATED"/>
    <property type="match status" value="1"/>
</dbReference>
<evidence type="ECO:0000256" key="4">
    <source>
        <dbReference type="ARBA" id="ARBA00023180"/>
    </source>
</evidence>
<keyword evidence="6" id="KW-0732">Signal</keyword>
<dbReference type="PANTHER" id="PTHR10009">
    <property type="entry name" value="PROTEIN YELLOW-RELATED"/>
    <property type="match status" value="1"/>
</dbReference>
<evidence type="ECO:0000256" key="1">
    <source>
        <dbReference type="ARBA" id="ARBA00004613"/>
    </source>
</evidence>
<dbReference type="GO" id="GO:0005576">
    <property type="term" value="C:extracellular region"/>
    <property type="evidence" value="ECO:0007669"/>
    <property type="project" value="UniProtKB-SubCell"/>
</dbReference>
<dbReference type="Proteomes" id="UP001367676">
    <property type="component" value="Unassembled WGS sequence"/>
</dbReference>
<evidence type="ECO:0000256" key="6">
    <source>
        <dbReference type="SAM" id="SignalP"/>
    </source>
</evidence>
<organism evidence="7 8">
    <name type="scientific">Parthenolecanium corni</name>
    <dbReference type="NCBI Taxonomy" id="536013"/>
    <lineage>
        <taxon>Eukaryota</taxon>
        <taxon>Metazoa</taxon>
        <taxon>Ecdysozoa</taxon>
        <taxon>Arthropoda</taxon>
        <taxon>Hexapoda</taxon>
        <taxon>Insecta</taxon>
        <taxon>Pterygota</taxon>
        <taxon>Neoptera</taxon>
        <taxon>Paraneoptera</taxon>
        <taxon>Hemiptera</taxon>
        <taxon>Sternorrhyncha</taxon>
        <taxon>Coccoidea</taxon>
        <taxon>Coccidae</taxon>
        <taxon>Parthenolecanium</taxon>
    </lineage>
</organism>
<evidence type="ECO:0000256" key="2">
    <source>
        <dbReference type="ARBA" id="ARBA00009127"/>
    </source>
</evidence>
<comment type="similarity">
    <text evidence="2">Belongs to the major royal jelly protein family.</text>
</comment>
<feature type="chain" id="PRO_5042913627" evidence="6">
    <location>
        <begin position="25"/>
        <end position="437"/>
    </location>
</feature>
<comment type="subcellular location">
    <subcellularLocation>
        <location evidence="1">Secreted</location>
    </subcellularLocation>
</comment>
<dbReference type="Gene3D" id="2.120.10.30">
    <property type="entry name" value="TolB, C-terminal domain"/>
    <property type="match status" value="1"/>
</dbReference>
<dbReference type="InterPro" id="IPR011042">
    <property type="entry name" value="6-blade_b-propeller_TolB-like"/>
</dbReference>